<reference evidence="9 10" key="1">
    <citation type="submission" date="2016-10" db="EMBL/GenBank/DDBJ databases">
        <authorList>
            <person name="Varghese N."/>
            <person name="Submissions S."/>
        </authorList>
    </citation>
    <scope>NUCLEOTIDE SEQUENCE [LARGE SCALE GENOMIC DNA]</scope>
    <source>
        <strain evidence="9 10">DSM 9169</strain>
    </source>
</reference>
<keyword evidence="3" id="KW-1003">Cell membrane</keyword>
<dbReference type="InterPro" id="IPR005115">
    <property type="entry name" value="Gly_transporter"/>
</dbReference>
<accession>A0ABY0VC62</accession>
<name>A0ABY0VC62_9ACTO</name>
<dbReference type="PANTHER" id="PTHR30506:SF3">
    <property type="entry name" value="UPF0126 INNER MEMBRANE PROTEIN YADS-RELATED"/>
    <property type="match status" value="1"/>
</dbReference>
<dbReference type="EMBL" id="LT629792">
    <property type="protein sequence ID" value="SDU07432.1"/>
    <property type="molecule type" value="Genomic_DNA"/>
</dbReference>
<proteinExistence type="inferred from homology"/>
<evidence type="ECO:0000256" key="4">
    <source>
        <dbReference type="ARBA" id="ARBA00022692"/>
    </source>
</evidence>
<keyword evidence="4 7" id="KW-0812">Transmembrane</keyword>
<dbReference type="Pfam" id="PF03458">
    <property type="entry name" value="Gly_transporter"/>
    <property type="match status" value="2"/>
</dbReference>
<protein>
    <submittedName>
        <fullName evidence="9">Uncharacterized membrane protein YeiH</fullName>
    </submittedName>
</protein>
<keyword evidence="6 7" id="KW-0472">Membrane</keyword>
<evidence type="ECO:0000256" key="7">
    <source>
        <dbReference type="SAM" id="Phobius"/>
    </source>
</evidence>
<feature type="transmembrane region" description="Helical" evidence="7">
    <location>
        <begin position="181"/>
        <end position="199"/>
    </location>
</feature>
<evidence type="ECO:0000313" key="10">
    <source>
        <dbReference type="Proteomes" id="UP000198976"/>
    </source>
</evidence>
<sequence length="251" mass="26657">MLHSLNDALPDIFRAIDLIGVVLNGVLGGRLARMKRFDIVGFGVLAVMSALAGGILRDVMLQVGPPAALTDPFYLAAALVGAIIAYMFTFDSRRWQIALAFADGTVLGCWAATGAAKTLEAGFGIMPALILGMTTAIGGGMIRDIAAGNTPMVFGGNNLYATPALVSSAIMVAFWNWHLDTIGMATAIIVGSAFTFLAFQRSWQLPRNSEWSLAHLWGRNRVETAAVTAEAAAQAATDALNQIREELDKEQ</sequence>
<gene>
    <name evidence="9" type="ORF">SAMN04489714_2005</name>
</gene>
<evidence type="ECO:0000256" key="5">
    <source>
        <dbReference type="ARBA" id="ARBA00022989"/>
    </source>
</evidence>
<evidence type="ECO:0000259" key="8">
    <source>
        <dbReference type="Pfam" id="PF03458"/>
    </source>
</evidence>
<evidence type="ECO:0000256" key="1">
    <source>
        <dbReference type="ARBA" id="ARBA00004651"/>
    </source>
</evidence>
<feature type="transmembrane region" description="Helical" evidence="7">
    <location>
        <begin position="12"/>
        <end position="32"/>
    </location>
</feature>
<feature type="transmembrane region" description="Helical" evidence="7">
    <location>
        <begin position="122"/>
        <end position="142"/>
    </location>
</feature>
<organism evidence="9 10">
    <name type="scientific">Schaalia radingae</name>
    <dbReference type="NCBI Taxonomy" id="131110"/>
    <lineage>
        <taxon>Bacteria</taxon>
        <taxon>Bacillati</taxon>
        <taxon>Actinomycetota</taxon>
        <taxon>Actinomycetes</taxon>
        <taxon>Actinomycetales</taxon>
        <taxon>Actinomycetaceae</taxon>
        <taxon>Schaalia</taxon>
    </lineage>
</organism>
<comment type="similarity">
    <text evidence="2">Belongs to the UPF0126 family.</text>
</comment>
<evidence type="ECO:0000256" key="3">
    <source>
        <dbReference type="ARBA" id="ARBA00022475"/>
    </source>
</evidence>
<feature type="domain" description="Glycine transporter" evidence="8">
    <location>
        <begin position="15"/>
        <end position="88"/>
    </location>
</feature>
<feature type="transmembrane region" description="Helical" evidence="7">
    <location>
        <begin position="154"/>
        <end position="175"/>
    </location>
</feature>
<comment type="subcellular location">
    <subcellularLocation>
        <location evidence="1">Cell membrane</location>
        <topology evidence="1">Multi-pass membrane protein</topology>
    </subcellularLocation>
</comment>
<dbReference type="PANTHER" id="PTHR30506">
    <property type="entry name" value="INNER MEMBRANE PROTEIN"/>
    <property type="match status" value="1"/>
</dbReference>
<dbReference type="Proteomes" id="UP000198976">
    <property type="component" value="Chromosome I"/>
</dbReference>
<feature type="transmembrane region" description="Helical" evidence="7">
    <location>
        <begin position="72"/>
        <end position="90"/>
    </location>
</feature>
<evidence type="ECO:0000256" key="6">
    <source>
        <dbReference type="ARBA" id="ARBA00023136"/>
    </source>
</evidence>
<feature type="transmembrane region" description="Helical" evidence="7">
    <location>
        <begin position="97"/>
        <end position="116"/>
    </location>
</feature>
<evidence type="ECO:0000256" key="2">
    <source>
        <dbReference type="ARBA" id="ARBA00008193"/>
    </source>
</evidence>
<evidence type="ECO:0000313" key="9">
    <source>
        <dbReference type="EMBL" id="SDU07432.1"/>
    </source>
</evidence>
<dbReference type="RefSeq" id="WP_070725480.1">
    <property type="nucleotide sequence ID" value="NZ_LT629792.1"/>
</dbReference>
<feature type="transmembrane region" description="Helical" evidence="7">
    <location>
        <begin position="39"/>
        <end position="60"/>
    </location>
</feature>
<keyword evidence="5 7" id="KW-1133">Transmembrane helix</keyword>
<feature type="domain" description="Glycine transporter" evidence="8">
    <location>
        <begin position="102"/>
        <end position="175"/>
    </location>
</feature>
<keyword evidence="10" id="KW-1185">Reference proteome</keyword>